<comment type="caution">
    <text evidence="2">The sequence shown here is derived from an EMBL/GenBank/DDBJ whole genome shotgun (WGS) entry which is preliminary data.</text>
</comment>
<dbReference type="EMBL" id="CAJVQA010001953">
    <property type="protein sequence ID" value="CAG8531936.1"/>
    <property type="molecule type" value="Genomic_DNA"/>
</dbReference>
<gene>
    <name evidence="2" type="ORF">CPELLU_LOCUS3885</name>
</gene>
<evidence type="ECO:0000313" key="3">
    <source>
        <dbReference type="Proteomes" id="UP000789759"/>
    </source>
</evidence>
<reference evidence="2" key="1">
    <citation type="submission" date="2021-06" db="EMBL/GenBank/DDBJ databases">
        <authorList>
            <person name="Kallberg Y."/>
            <person name="Tangrot J."/>
            <person name="Rosling A."/>
        </authorList>
    </citation>
    <scope>NUCLEOTIDE SEQUENCE</scope>
    <source>
        <strain evidence="2">FL966</strain>
    </source>
</reference>
<accession>A0A9N9AL56</accession>
<name>A0A9N9AL56_9GLOM</name>
<feature type="compositionally biased region" description="Basic and acidic residues" evidence="1">
    <location>
        <begin position="12"/>
        <end position="29"/>
    </location>
</feature>
<dbReference type="OrthoDB" id="10485451at2759"/>
<organism evidence="2 3">
    <name type="scientific">Cetraspora pellucida</name>
    <dbReference type="NCBI Taxonomy" id="1433469"/>
    <lineage>
        <taxon>Eukaryota</taxon>
        <taxon>Fungi</taxon>
        <taxon>Fungi incertae sedis</taxon>
        <taxon>Mucoromycota</taxon>
        <taxon>Glomeromycotina</taxon>
        <taxon>Glomeromycetes</taxon>
        <taxon>Diversisporales</taxon>
        <taxon>Gigasporaceae</taxon>
        <taxon>Cetraspora</taxon>
    </lineage>
</organism>
<protein>
    <submittedName>
        <fullName evidence="2">16243_t:CDS:1</fullName>
    </submittedName>
</protein>
<feature type="region of interest" description="Disordered" evidence="1">
    <location>
        <begin position="1"/>
        <end position="31"/>
    </location>
</feature>
<evidence type="ECO:0000256" key="1">
    <source>
        <dbReference type="SAM" id="MobiDB-lite"/>
    </source>
</evidence>
<sequence>MFEPTINNMDDSSIKDEKDAFDNDEKPTNKEQIMLNNSINTTDLQTKLKQRYIQYFITNKLAAERILRNLYDNEKLLKNEENLSEYENQDLNNANKIDNYNPNNDFLYTSCLLKSLEKDVSQ</sequence>
<dbReference type="AlphaFoldDB" id="A0A9N9AL56"/>
<dbReference type="Proteomes" id="UP000789759">
    <property type="component" value="Unassembled WGS sequence"/>
</dbReference>
<evidence type="ECO:0000313" key="2">
    <source>
        <dbReference type="EMBL" id="CAG8531936.1"/>
    </source>
</evidence>
<feature type="compositionally biased region" description="Polar residues" evidence="1">
    <location>
        <begin position="1"/>
        <end position="11"/>
    </location>
</feature>
<keyword evidence="3" id="KW-1185">Reference proteome</keyword>
<feature type="non-terminal residue" evidence="2">
    <location>
        <position position="1"/>
    </location>
</feature>
<proteinExistence type="predicted"/>